<dbReference type="OrthoDB" id="248981at2759"/>
<name>K2NA06_TRYCR</name>
<keyword evidence="2" id="KW-1185">Reference proteome</keyword>
<protein>
    <submittedName>
        <fullName evidence="1">Uncharacterized protein</fullName>
    </submittedName>
</protein>
<evidence type="ECO:0000313" key="1">
    <source>
        <dbReference type="EMBL" id="EKF31706.1"/>
    </source>
</evidence>
<organism evidence="1 2">
    <name type="scientific">Trypanosoma cruzi marinkellei</name>
    <dbReference type="NCBI Taxonomy" id="85056"/>
    <lineage>
        <taxon>Eukaryota</taxon>
        <taxon>Discoba</taxon>
        <taxon>Euglenozoa</taxon>
        <taxon>Kinetoplastea</taxon>
        <taxon>Metakinetoplastina</taxon>
        <taxon>Trypanosomatida</taxon>
        <taxon>Trypanosomatidae</taxon>
        <taxon>Trypanosoma</taxon>
        <taxon>Schizotrypanum</taxon>
    </lineage>
</organism>
<comment type="caution">
    <text evidence="1">The sequence shown here is derived from an EMBL/GenBank/DDBJ whole genome shotgun (WGS) entry which is preliminary data.</text>
</comment>
<accession>K2NA06</accession>
<dbReference type="AlphaFoldDB" id="K2NA06"/>
<reference evidence="1 2" key="1">
    <citation type="journal article" date="2012" name="BMC Genomics">
        <title>Comparative genomic analysis of human infective Trypanosoma cruzi lineages with the bat-restricted subspecies T. cruzi marinkellei.</title>
        <authorList>
            <person name="Franzen O."/>
            <person name="Talavera-Lopez C."/>
            <person name="Ochaya S."/>
            <person name="Butler C.E."/>
            <person name="Messenger L.A."/>
            <person name="Lewis M.D."/>
            <person name="Llewellyn M.S."/>
            <person name="Marinkelle C.J."/>
            <person name="Tyler K.M."/>
            <person name="Miles M.A."/>
            <person name="Andersson B."/>
        </authorList>
    </citation>
    <scope>NUCLEOTIDE SEQUENCE [LARGE SCALE GENOMIC DNA]</scope>
    <source>
        <strain evidence="1 2">B7</strain>
    </source>
</reference>
<dbReference type="Proteomes" id="UP000007350">
    <property type="component" value="Unassembled WGS sequence"/>
</dbReference>
<evidence type="ECO:0000313" key="2">
    <source>
        <dbReference type="Proteomes" id="UP000007350"/>
    </source>
</evidence>
<proteinExistence type="predicted"/>
<gene>
    <name evidence="1" type="ORF">MOQ_004453</name>
</gene>
<sequence length="221" mass="24484">MFLFFSFLVVERGGGGEGLAFEKKKKKKKVVRERGFIGALSVTIAAYFPMNADGGTDDTTERLVSRLAQRSTLSSDAEPFIPSFLRAPATTTETQQKNEEENAVELKRGEVLETGLKQLYCNAETYTQLPSVQSLATTAAVASTALCTFGSMTEEQLRELEEYLWNPSQNNNESFQDDERVFVNDDDGMDPEEEEWLFSQMLDAAGVTQLEEATTDEIGGS</sequence>
<dbReference type="EMBL" id="AHKC01010657">
    <property type="protein sequence ID" value="EKF31706.1"/>
    <property type="molecule type" value="Genomic_DNA"/>
</dbReference>